<dbReference type="OrthoDB" id="5619888at2"/>
<dbReference type="RefSeq" id="WP_106446488.1">
    <property type="nucleotide sequence ID" value="NZ_CP027669.1"/>
</dbReference>
<dbReference type="SUPFAM" id="SSF50494">
    <property type="entry name" value="Trypsin-like serine proteases"/>
    <property type="match status" value="1"/>
</dbReference>
<dbReference type="Gene3D" id="2.40.10.10">
    <property type="entry name" value="Trypsin-like serine proteases"/>
    <property type="match status" value="2"/>
</dbReference>
<evidence type="ECO:0000259" key="2">
    <source>
        <dbReference type="PROSITE" id="PS50240"/>
    </source>
</evidence>
<dbReference type="GO" id="GO:0006508">
    <property type="term" value="P:proteolysis"/>
    <property type="evidence" value="ECO:0007669"/>
    <property type="project" value="InterPro"/>
</dbReference>
<evidence type="ECO:0000256" key="1">
    <source>
        <dbReference type="SAM" id="SignalP"/>
    </source>
</evidence>
<name>A0A2S0N0L7_9BURK</name>
<keyword evidence="4" id="KW-1185">Reference proteome</keyword>
<dbReference type="EMBL" id="CP027669">
    <property type="protein sequence ID" value="AVO41511.1"/>
    <property type="molecule type" value="Genomic_DNA"/>
</dbReference>
<dbReference type="Proteomes" id="UP000239326">
    <property type="component" value="Chromosome"/>
</dbReference>
<dbReference type="Pfam" id="PF13365">
    <property type="entry name" value="Trypsin_2"/>
    <property type="match status" value="1"/>
</dbReference>
<dbReference type="PANTHER" id="PTHR36234">
    <property type="entry name" value="LYSYL ENDOPEPTIDASE"/>
    <property type="match status" value="1"/>
</dbReference>
<feature type="domain" description="Peptidase S1" evidence="2">
    <location>
        <begin position="208"/>
        <end position="487"/>
    </location>
</feature>
<gene>
    <name evidence="3" type="ORF">C6571_09590</name>
</gene>
<accession>A0A2S0N0L7</accession>
<feature type="chain" id="PRO_5015751628" evidence="1">
    <location>
        <begin position="23"/>
        <end position="511"/>
    </location>
</feature>
<dbReference type="PANTHER" id="PTHR36234:SF5">
    <property type="entry name" value="LYSYL ENDOPEPTIDASE"/>
    <property type="match status" value="1"/>
</dbReference>
<dbReference type="GO" id="GO:0004252">
    <property type="term" value="F:serine-type endopeptidase activity"/>
    <property type="evidence" value="ECO:0007669"/>
    <property type="project" value="InterPro"/>
</dbReference>
<reference evidence="3 4" key="1">
    <citation type="submission" date="2018-03" db="EMBL/GenBank/DDBJ databases">
        <title>Genome sequencing of Simplicispira sp.</title>
        <authorList>
            <person name="Kim S.-J."/>
            <person name="Heo J."/>
            <person name="Kwon S.-W."/>
        </authorList>
    </citation>
    <scope>NUCLEOTIDE SEQUENCE [LARGE SCALE GENOMIC DNA]</scope>
    <source>
        <strain evidence="3 4">SC1-8</strain>
    </source>
</reference>
<protein>
    <submittedName>
        <fullName evidence="3">Peptidase S1</fullName>
    </submittedName>
</protein>
<dbReference type="InterPro" id="IPR009003">
    <property type="entry name" value="Peptidase_S1_PA"/>
</dbReference>
<dbReference type="PROSITE" id="PS50240">
    <property type="entry name" value="TRYPSIN_DOM"/>
    <property type="match status" value="1"/>
</dbReference>
<dbReference type="AlphaFoldDB" id="A0A2S0N0L7"/>
<dbReference type="InterPro" id="IPR043504">
    <property type="entry name" value="Peptidase_S1_PA_chymotrypsin"/>
</dbReference>
<evidence type="ECO:0000313" key="3">
    <source>
        <dbReference type="EMBL" id="AVO41511.1"/>
    </source>
</evidence>
<evidence type="ECO:0000313" key="4">
    <source>
        <dbReference type="Proteomes" id="UP000239326"/>
    </source>
</evidence>
<dbReference type="PROSITE" id="PS51257">
    <property type="entry name" value="PROKAR_LIPOPROTEIN"/>
    <property type="match status" value="1"/>
</dbReference>
<dbReference type="InterPro" id="IPR001254">
    <property type="entry name" value="Trypsin_dom"/>
</dbReference>
<keyword evidence="1" id="KW-0732">Signal</keyword>
<sequence length="511" mass="53071">MKKNWFDSGRLAAAILAGAALVACGGGGDIAESSTQSVPVLKVEARVQPAGMQEAGAIQSRSLTGGARAQAVELRLGTLNLSKSAVLQDPGVRLIGLARPLAAARSPEAMAGLLHWQATRAGGQVAALSVSAQGAYGLRMGLRVDTLPSNATLRVYSQGRPEAVYEISGQQILQTIARNLEAGDAEDAARTWWTPETGSPEQTLEIELPAGTDPSALRVSLPQVSHIFEDLSLPTEGALETKINESDTCNLDATCYDELAAQRDSVARMLFSKDGNTYVCTGTLLNDVAGSGTPYFLSANHCISTQSAAASLQTDWFYRSPTCNSRTLSAASTRRLGGATLLYASAATDMTLLRLNEAPPTGARFAAWDASAQPMGLSVFGLHHPQADLLKVSLGNVTNLTSCSSSSDNFFNCDGTSGNYYRVALSSGTSQGGSSGSALFSLGSKYVIGTLYGGVTSCSATGTFDIYGRFDVAYNDGIKKWLAGNSGGDGGGASGGASTFGNLFRTILGPK</sequence>
<dbReference type="KEGG" id="simp:C6571_09590"/>
<organism evidence="3 4">
    <name type="scientific">Simplicispira suum</name>
    <dbReference type="NCBI Taxonomy" id="2109915"/>
    <lineage>
        <taxon>Bacteria</taxon>
        <taxon>Pseudomonadati</taxon>
        <taxon>Pseudomonadota</taxon>
        <taxon>Betaproteobacteria</taxon>
        <taxon>Burkholderiales</taxon>
        <taxon>Comamonadaceae</taxon>
        <taxon>Simplicispira</taxon>
    </lineage>
</organism>
<proteinExistence type="predicted"/>
<feature type="signal peptide" evidence="1">
    <location>
        <begin position="1"/>
        <end position="22"/>
    </location>
</feature>